<reference evidence="11 12" key="1">
    <citation type="submission" date="2014-03" db="EMBL/GenBank/DDBJ databases">
        <title>Genomics of Bifidobacteria.</title>
        <authorList>
            <person name="Ventura M."/>
            <person name="Milani C."/>
            <person name="Lugli G.A."/>
        </authorList>
    </citation>
    <scope>NUCLEOTIDE SEQUENCE [LARGE SCALE GENOMIC DNA]</scope>
    <source>
        <strain evidence="11 12">LMG 21775</strain>
    </source>
</reference>
<dbReference type="AlphaFoldDB" id="A0A087CEH2"/>
<dbReference type="PIRSF" id="PIRSF001434">
    <property type="entry name" value="CGS"/>
    <property type="match status" value="1"/>
</dbReference>
<dbReference type="FunFam" id="3.40.640.10:FF:000046">
    <property type="entry name" value="Cystathionine gamma-lyase"/>
    <property type="match status" value="1"/>
</dbReference>
<dbReference type="GO" id="GO:0005737">
    <property type="term" value="C:cytoplasm"/>
    <property type="evidence" value="ECO:0007669"/>
    <property type="project" value="TreeGrafter"/>
</dbReference>
<evidence type="ECO:0000256" key="7">
    <source>
        <dbReference type="ARBA" id="ARBA00048780"/>
    </source>
</evidence>
<evidence type="ECO:0000256" key="5">
    <source>
        <dbReference type="ARBA" id="ARBA00047175"/>
    </source>
</evidence>
<dbReference type="EC" id="4.4.1.2" evidence="5"/>
<evidence type="ECO:0000256" key="4">
    <source>
        <dbReference type="ARBA" id="ARBA00022898"/>
    </source>
</evidence>
<dbReference type="Gene3D" id="3.40.640.10">
    <property type="entry name" value="Type I PLP-dependent aspartate aminotransferase-like (Major domain)"/>
    <property type="match status" value="1"/>
</dbReference>
<dbReference type="InterPro" id="IPR015421">
    <property type="entry name" value="PyrdxlP-dep_Trfase_major"/>
</dbReference>
<dbReference type="OrthoDB" id="9780685at2"/>
<dbReference type="GO" id="GO:0030170">
    <property type="term" value="F:pyridoxal phosphate binding"/>
    <property type="evidence" value="ECO:0007669"/>
    <property type="project" value="InterPro"/>
</dbReference>
<keyword evidence="3 11" id="KW-0808">Transferase</keyword>
<dbReference type="eggNOG" id="COG2873">
    <property type="taxonomic scope" value="Bacteria"/>
</dbReference>
<evidence type="ECO:0000256" key="10">
    <source>
        <dbReference type="RuleBase" id="RU362118"/>
    </source>
</evidence>
<comment type="catalytic activity">
    <reaction evidence="8">
        <text>L-methionine + H2O = methanethiol + 2-oxobutanoate + NH4(+)</text>
        <dbReference type="Rhea" id="RHEA:23800"/>
        <dbReference type="ChEBI" id="CHEBI:15377"/>
        <dbReference type="ChEBI" id="CHEBI:16007"/>
        <dbReference type="ChEBI" id="CHEBI:16763"/>
        <dbReference type="ChEBI" id="CHEBI:28938"/>
        <dbReference type="ChEBI" id="CHEBI:57844"/>
        <dbReference type="EC" id="4.4.1.11"/>
    </reaction>
    <physiologicalReaction direction="left-to-right" evidence="8">
        <dbReference type="Rhea" id="RHEA:23801"/>
    </physiologicalReaction>
</comment>
<dbReference type="GO" id="GO:0003961">
    <property type="term" value="F:O-acetylhomoserine aminocarboxypropyltransferase activity"/>
    <property type="evidence" value="ECO:0007669"/>
    <property type="project" value="TreeGrafter"/>
</dbReference>
<evidence type="ECO:0000313" key="12">
    <source>
        <dbReference type="Proteomes" id="UP000029050"/>
    </source>
</evidence>
<keyword evidence="12" id="KW-1185">Reference proteome</keyword>
<dbReference type="STRING" id="218140.BPSY_2084"/>
<evidence type="ECO:0000256" key="9">
    <source>
        <dbReference type="PIRSR" id="PIRSR001434-2"/>
    </source>
</evidence>
<dbReference type="SUPFAM" id="SSF53383">
    <property type="entry name" value="PLP-dependent transferases"/>
    <property type="match status" value="1"/>
</dbReference>
<proteinExistence type="inferred from homology"/>
<dbReference type="InterPro" id="IPR015424">
    <property type="entry name" value="PyrdxlP-dep_Trfase"/>
</dbReference>
<comment type="caution">
    <text evidence="11">The sequence shown here is derived from an EMBL/GenBank/DDBJ whole genome shotgun (WGS) entry which is preliminary data.</text>
</comment>
<dbReference type="GO" id="GO:0018826">
    <property type="term" value="F:methionine gamma-lyase activity"/>
    <property type="evidence" value="ECO:0007669"/>
    <property type="project" value="UniProtKB-EC"/>
</dbReference>
<dbReference type="GO" id="GO:0071269">
    <property type="term" value="P:L-homocysteine biosynthetic process"/>
    <property type="evidence" value="ECO:0007669"/>
    <property type="project" value="TreeGrafter"/>
</dbReference>
<evidence type="ECO:0000256" key="8">
    <source>
        <dbReference type="ARBA" id="ARBA00052699"/>
    </source>
</evidence>
<dbReference type="CDD" id="cd00614">
    <property type="entry name" value="CGS_like"/>
    <property type="match status" value="1"/>
</dbReference>
<dbReference type="GO" id="GO:0006535">
    <property type="term" value="P:cysteine biosynthetic process from serine"/>
    <property type="evidence" value="ECO:0007669"/>
    <property type="project" value="TreeGrafter"/>
</dbReference>
<evidence type="ECO:0000256" key="6">
    <source>
        <dbReference type="ARBA" id="ARBA00047199"/>
    </source>
</evidence>
<dbReference type="PANTHER" id="PTHR43797">
    <property type="entry name" value="HOMOCYSTEINE/CYSTEINE SYNTHASE"/>
    <property type="match status" value="1"/>
</dbReference>
<name>A0A087CEH2_9BIFI</name>
<keyword evidence="4 9" id="KW-0663">Pyridoxal phosphate</keyword>
<comment type="similarity">
    <text evidence="2 10">Belongs to the trans-sulfuration enzymes family.</text>
</comment>
<evidence type="ECO:0000313" key="11">
    <source>
        <dbReference type="EMBL" id="KFI81672.1"/>
    </source>
</evidence>
<dbReference type="EMBL" id="JGZI01000010">
    <property type="protein sequence ID" value="KFI81672.1"/>
    <property type="molecule type" value="Genomic_DNA"/>
</dbReference>
<gene>
    <name evidence="11" type="ORF">BPSY_2084</name>
</gene>
<evidence type="ECO:0000256" key="2">
    <source>
        <dbReference type="ARBA" id="ARBA00009077"/>
    </source>
</evidence>
<dbReference type="InterPro" id="IPR015422">
    <property type="entry name" value="PyrdxlP-dep_Trfase_small"/>
</dbReference>
<organism evidence="11 12">
    <name type="scientific">Bifidobacterium psychraerophilum</name>
    <dbReference type="NCBI Taxonomy" id="218140"/>
    <lineage>
        <taxon>Bacteria</taxon>
        <taxon>Bacillati</taxon>
        <taxon>Actinomycetota</taxon>
        <taxon>Actinomycetes</taxon>
        <taxon>Bifidobacteriales</taxon>
        <taxon>Bifidobacteriaceae</taxon>
        <taxon>Bifidobacterium</taxon>
    </lineage>
</organism>
<dbReference type="InterPro" id="IPR000277">
    <property type="entry name" value="Cys/Met-Metab_PyrdxlP-dep_enz"/>
</dbReference>
<dbReference type="GO" id="GO:0047982">
    <property type="term" value="F:homocysteine desulfhydrase activity"/>
    <property type="evidence" value="ECO:0007669"/>
    <property type="project" value="UniProtKB-EC"/>
</dbReference>
<sequence>MNDSNQGFDTLRIHAGYNPDDHQHSATVPIYQNAAFTLGTAERGRLAALGKVPAYTYSRLMNPTVRAFEERVARLDGGVDAVAVASGMAAVTYAVLSLAEGAGRIVLPHDIYGASLDEFLTLFPKYGVDFDLVDDINDTDELRAAIRPDTKAVFVESITNPGTHVTDVDRVSAVAHDAGVPLIVDNTFPTPYLFRPIEHGADIVLYSSTKGLNGHGNAIGGVIVDAGRFPWDSPRFPQFTEAEFTLYDEDERRSRSFHEVYGDAAYAKRLRAKYLRLFGAVLGPQEAYLSLLGLETISERLDKEVRNATEIARYLKTNPHVTQLFYSGLEGDAQEALVARDFPKGIGAILAFNVEGGEPRVERIIDNTKVFSYLPNVGDVRSLIVNPIRITHREIPFDLREKDNIGGSTIRLSIGLEDVRDLIEDLDQAIAKAYLD</sequence>
<accession>A0A087CEH2</accession>
<dbReference type="Gene3D" id="3.90.1150.10">
    <property type="entry name" value="Aspartate Aminotransferase, domain 1"/>
    <property type="match status" value="1"/>
</dbReference>
<comment type="catalytic activity">
    <reaction evidence="7">
        <text>L-homocysteine + H2O = 2-oxobutanoate + hydrogen sulfide + NH4(+) + H(+)</text>
        <dbReference type="Rhea" id="RHEA:14501"/>
        <dbReference type="ChEBI" id="CHEBI:15377"/>
        <dbReference type="ChEBI" id="CHEBI:15378"/>
        <dbReference type="ChEBI" id="CHEBI:16763"/>
        <dbReference type="ChEBI" id="CHEBI:28938"/>
        <dbReference type="ChEBI" id="CHEBI:29919"/>
        <dbReference type="ChEBI" id="CHEBI:58199"/>
        <dbReference type="EC" id="4.4.1.2"/>
    </reaction>
    <physiologicalReaction direction="left-to-right" evidence="7">
        <dbReference type="Rhea" id="RHEA:14502"/>
    </physiologicalReaction>
</comment>
<comment type="cofactor">
    <cofactor evidence="1 10">
        <name>pyridoxal 5'-phosphate</name>
        <dbReference type="ChEBI" id="CHEBI:597326"/>
    </cofactor>
</comment>
<dbReference type="GO" id="GO:0019346">
    <property type="term" value="P:transsulfuration"/>
    <property type="evidence" value="ECO:0007669"/>
    <property type="project" value="InterPro"/>
</dbReference>
<dbReference type="Proteomes" id="UP000029050">
    <property type="component" value="Unassembled WGS sequence"/>
</dbReference>
<evidence type="ECO:0000256" key="3">
    <source>
        <dbReference type="ARBA" id="ARBA00022679"/>
    </source>
</evidence>
<feature type="modified residue" description="N6-(pyridoxal phosphate)lysine" evidence="9">
    <location>
        <position position="210"/>
    </location>
</feature>
<dbReference type="InterPro" id="IPR006235">
    <property type="entry name" value="OAc-hSer/O-AcSer_sulfhydrylase"/>
</dbReference>
<dbReference type="PANTHER" id="PTHR43797:SF2">
    <property type="entry name" value="HOMOCYSTEINE_CYSTEINE SYNTHASE"/>
    <property type="match status" value="1"/>
</dbReference>
<dbReference type="RefSeq" id="WP_033497112.1">
    <property type="nucleotide sequence ID" value="NZ_JGZI01000010.1"/>
</dbReference>
<evidence type="ECO:0000256" key="1">
    <source>
        <dbReference type="ARBA" id="ARBA00001933"/>
    </source>
</evidence>
<dbReference type="GO" id="GO:0004124">
    <property type="term" value="F:cysteine synthase activity"/>
    <property type="evidence" value="ECO:0007669"/>
    <property type="project" value="TreeGrafter"/>
</dbReference>
<dbReference type="GeneID" id="98299188"/>
<protein>
    <recommendedName>
        <fullName evidence="5">homocysteine desulfhydrase</fullName>
        <ecNumber evidence="5">4.4.1.2</ecNumber>
    </recommendedName>
    <alternativeName>
        <fullName evidence="6">Homocysteine desulfhydrase</fullName>
    </alternativeName>
</protein>
<dbReference type="Pfam" id="PF01053">
    <property type="entry name" value="Cys_Met_Meta_PP"/>
    <property type="match status" value="1"/>
</dbReference>